<evidence type="ECO:0000256" key="1">
    <source>
        <dbReference type="SAM" id="MobiDB-lite"/>
    </source>
</evidence>
<feature type="domain" description="Peptidoglycan binding-like" evidence="2">
    <location>
        <begin position="309"/>
        <end position="363"/>
    </location>
</feature>
<feature type="region of interest" description="Disordered" evidence="1">
    <location>
        <begin position="367"/>
        <end position="391"/>
    </location>
</feature>
<dbReference type="EMBL" id="CAFBMX010000003">
    <property type="protein sequence ID" value="CAB4922279.1"/>
    <property type="molecule type" value="Genomic_DNA"/>
</dbReference>
<evidence type="ECO:0000259" key="2">
    <source>
        <dbReference type="Pfam" id="PF01471"/>
    </source>
</evidence>
<evidence type="ECO:0000313" key="3">
    <source>
        <dbReference type="EMBL" id="CAB4922279.1"/>
    </source>
</evidence>
<dbReference type="Gene3D" id="1.10.101.10">
    <property type="entry name" value="PGBD-like superfamily/PGBD"/>
    <property type="match status" value="1"/>
</dbReference>
<dbReference type="Pfam" id="PF01471">
    <property type="entry name" value="PG_binding_1"/>
    <property type="match status" value="1"/>
</dbReference>
<dbReference type="InterPro" id="IPR002477">
    <property type="entry name" value="Peptidoglycan-bd-like"/>
</dbReference>
<gene>
    <name evidence="3" type="ORF">UFOPK3674_00610</name>
</gene>
<reference evidence="3" key="1">
    <citation type="submission" date="2020-05" db="EMBL/GenBank/DDBJ databases">
        <authorList>
            <person name="Chiriac C."/>
            <person name="Salcher M."/>
            <person name="Ghai R."/>
            <person name="Kavagutti S V."/>
        </authorList>
    </citation>
    <scope>NUCLEOTIDE SEQUENCE</scope>
</reference>
<proteinExistence type="predicted"/>
<dbReference type="InterPro" id="IPR036366">
    <property type="entry name" value="PGBDSf"/>
</dbReference>
<sequence length="391" mass="42326">MQPLRFPDTRRALALLAGVVAFATAFAGVAAAQTPAPSATQTRPAAGGNRVPAALRVNAMWIWELSRSDGGDIVAIGTRAKAAGFGAVYVKSADAGKVWSQFTPEAVAALKAQGLRVCAWQFVYGRRPVAEARAGALAASYGADCLIIDAETSYEGRYWAAGRYMSVLRSKVGPRFPLALTSFPYVDYHPKLPFSVFLGPHGAQVNMPQVYWKDIGHELADSMSWTMRVNRVYDRPILPIGQTYQSPTSPEIGTFRTLAAGYGAASISWWEWAATPARLWTALAQPLVQPVDDAILDPGYPLLVKGNKGDLVRRLQRLLRRTGRRVFINGRFDTLTLNAVTSLQQRRGLPVTGKVDATTWQVLLRRPVTPAPSPPPQDAPTGGVAADVTSR</sequence>
<organism evidence="3">
    <name type="scientific">freshwater metagenome</name>
    <dbReference type="NCBI Taxonomy" id="449393"/>
    <lineage>
        <taxon>unclassified sequences</taxon>
        <taxon>metagenomes</taxon>
        <taxon>ecological metagenomes</taxon>
    </lineage>
</organism>
<dbReference type="AlphaFoldDB" id="A0A6J7HXW2"/>
<protein>
    <submittedName>
        <fullName evidence="3">Unannotated protein</fullName>
    </submittedName>
</protein>
<dbReference type="InterPro" id="IPR036365">
    <property type="entry name" value="PGBD-like_sf"/>
</dbReference>
<accession>A0A6J7HXW2</accession>
<name>A0A6J7HXW2_9ZZZZ</name>
<dbReference type="SUPFAM" id="SSF47090">
    <property type="entry name" value="PGBD-like"/>
    <property type="match status" value="1"/>
</dbReference>
<feature type="compositionally biased region" description="Pro residues" evidence="1">
    <location>
        <begin position="369"/>
        <end position="378"/>
    </location>
</feature>